<protein>
    <submittedName>
        <fullName evidence="1">Uncharacterized protein</fullName>
    </submittedName>
</protein>
<sequence>MHSLYKTELSMSRVGDRDEIHFLKIASILAVSLPPSSSKAQTQGRLST</sequence>
<proteinExistence type="predicted"/>
<accession>A0A0A9F0J2</accession>
<name>A0A0A9F0J2_ARUDO</name>
<reference evidence="1" key="1">
    <citation type="submission" date="2014-09" db="EMBL/GenBank/DDBJ databases">
        <authorList>
            <person name="Magalhaes I.L.F."/>
            <person name="Oliveira U."/>
            <person name="Santos F.R."/>
            <person name="Vidigal T.H.D.A."/>
            <person name="Brescovit A.D."/>
            <person name="Santos A.J."/>
        </authorList>
    </citation>
    <scope>NUCLEOTIDE SEQUENCE</scope>
    <source>
        <tissue evidence="1">Shoot tissue taken approximately 20 cm above the soil surface</tissue>
    </source>
</reference>
<reference evidence="1" key="2">
    <citation type="journal article" date="2015" name="Data Brief">
        <title>Shoot transcriptome of the giant reed, Arundo donax.</title>
        <authorList>
            <person name="Barrero R.A."/>
            <person name="Guerrero F.D."/>
            <person name="Moolhuijzen P."/>
            <person name="Goolsby J.A."/>
            <person name="Tidwell J."/>
            <person name="Bellgard S.E."/>
            <person name="Bellgard M.I."/>
        </authorList>
    </citation>
    <scope>NUCLEOTIDE SEQUENCE</scope>
    <source>
        <tissue evidence="1">Shoot tissue taken approximately 20 cm above the soil surface</tissue>
    </source>
</reference>
<evidence type="ECO:0000313" key="1">
    <source>
        <dbReference type="EMBL" id="JAE06535.1"/>
    </source>
</evidence>
<dbReference type="AlphaFoldDB" id="A0A0A9F0J2"/>
<organism evidence="1">
    <name type="scientific">Arundo donax</name>
    <name type="common">Giant reed</name>
    <name type="synonym">Donax arundinaceus</name>
    <dbReference type="NCBI Taxonomy" id="35708"/>
    <lineage>
        <taxon>Eukaryota</taxon>
        <taxon>Viridiplantae</taxon>
        <taxon>Streptophyta</taxon>
        <taxon>Embryophyta</taxon>
        <taxon>Tracheophyta</taxon>
        <taxon>Spermatophyta</taxon>
        <taxon>Magnoliopsida</taxon>
        <taxon>Liliopsida</taxon>
        <taxon>Poales</taxon>
        <taxon>Poaceae</taxon>
        <taxon>PACMAD clade</taxon>
        <taxon>Arundinoideae</taxon>
        <taxon>Arundineae</taxon>
        <taxon>Arundo</taxon>
    </lineage>
</organism>
<dbReference type="EMBL" id="GBRH01191361">
    <property type="protein sequence ID" value="JAE06535.1"/>
    <property type="molecule type" value="Transcribed_RNA"/>
</dbReference>